<protein>
    <submittedName>
        <fullName evidence="1">Uncharacterized protein</fullName>
    </submittedName>
</protein>
<dbReference type="RefSeq" id="YP_005098441.1">
    <property type="nucleotide sequence ID" value="NC_016767.1"/>
</dbReference>
<dbReference type="Proteomes" id="UP000007323">
    <property type="component" value="Segment"/>
</dbReference>
<gene>
    <name evidence="1" type="ORF">PEp14_00037</name>
</gene>
<organism evidence="1 2">
    <name type="scientific">Erwinia phage PEp14</name>
    <dbReference type="NCBI Taxonomy" id="1131315"/>
    <lineage>
        <taxon>Viruses</taxon>
        <taxon>Duplodnaviria</taxon>
        <taxon>Heunggongvirae</taxon>
        <taxon>Uroviricota</taxon>
        <taxon>Caudoviricetes</taxon>
        <taxon>Pavtokvirus</taxon>
        <taxon>Pavtokvirus PEp14</taxon>
    </lineage>
</organism>
<reference evidence="1 2" key="1">
    <citation type="submission" date="2011-08" db="EMBL/GenBank/DDBJ databases">
        <authorList>
            <person name="Kim I.-G."/>
            <person name="Rhim S.-L."/>
        </authorList>
    </citation>
    <scope>NUCLEOTIDE SEQUENCE [LARGE SCALE GENOMIC DNA]</scope>
</reference>
<name>H2DE67_9CAUD</name>
<dbReference type="EMBL" id="JN585957">
    <property type="protein sequence ID" value="AEY69626.1"/>
    <property type="molecule type" value="Genomic_DNA"/>
</dbReference>
<dbReference type="GeneID" id="11605346"/>
<proteinExistence type="predicted"/>
<evidence type="ECO:0000313" key="1">
    <source>
        <dbReference type="EMBL" id="AEY69626.1"/>
    </source>
</evidence>
<evidence type="ECO:0000313" key="2">
    <source>
        <dbReference type="Proteomes" id="UP000007323"/>
    </source>
</evidence>
<sequence length="91" mass="9861">MNPKAIKVTVSVTTDEGEKQLLDLTHDFSDGRTAMYLHTNSSDQKGTAALMLAENALGSALGDVKKAIENAPGIQRYAPIPEREWNGKFDA</sequence>
<accession>H2DE67</accession>
<keyword evidence="2" id="KW-1185">Reference proteome</keyword>
<dbReference type="KEGG" id="vg:11605346"/>